<name>A0ABD0N426_CIRMR</name>
<reference evidence="2 3" key="1">
    <citation type="submission" date="2024-05" db="EMBL/GenBank/DDBJ databases">
        <title>Genome sequencing and assembly of Indian major carp, Cirrhinus mrigala (Hamilton, 1822).</title>
        <authorList>
            <person name="Mohindra V."/>
            <person name="Chowdhury L.M."/>
            <person name="Lal K."/>
            <person name="Jena J.K."/>
        </authorList>
    </citation>
    <scope>NUCLEOTIDE SEQUENCE [LARGE SCALE GENOMIC DNA]</scope>
    <source>
        <strain evidence="2">CM1030</strain>
        <tissue evidence="2">Blood</tissue>
    </source>
</reference>
<dbReference type="EMBL" id="JAMKFB020000024">
    <property type="protein sequence ID" value="KAL0156889.1"/>
    <property type="molecule type" value="Genomic_DNA"/>
</dbReference>
<comment type="caution">
    <text evidence="2">The sequence shown here is derived from an EMBL/GenBank/DDBJ whole genome shotgun (WGS) entry which is preliminary data.</text>
</comment>
<evidence type="ECO:0000313" key="2">
    <source>
        <dbReference type="EMBL" id="KAL0156889.1"/>
    </source>
</evidence>
<sequence>DTDSSDSALTQDEPVAIVTPHLLLAVCGLLDSLLAVLPEFSLSAIKQNQILQNMA</sequence>
<keyword evidence="3" id="KW-1185">Reference proteome</keyword>
<accession>A0ABD0N426</accession>
<protein>
    <submittedName>
        <fullName evidence="2">Uncharacterized protein</fullName>
    </submittedName>
</protein>
<proteinExistence type="predicted"/>
<keyword evidence="1" id="KW-0812">Transmembrane</keyword>
<keyword evidence="1" id="KW-0472">Membrane</keyword>
<dbReference type="AlphaFoldDB" id="A0ABD0N426"/>
<feature type="non-terminal residue" evidence="2">
    <location>
        <position position="1"/>
    </location>
</feature>
<feature type="non-terminal residue" evidence="2">
    <location>
        <position position="55"/>
    </location>
</feature>
<gene>
    <name evidence="2" type="ORF">M9458_048135</name>
</gene>
<keyword evidence="1" id="KW-1133">Transmembrane helix</keyword>
<feature type="transmembrane region" description="Helical" evidence="1">
    <location>
        <begin position="15"/>
        <end position="37"/>
    </location>
</feature>
<organism evidence="2 3">
    <name type="scientific">Cirrhinus mrigala</name>
    <name type="common">Mrigala</name>
    <dbReference type="NCBI Taxonomy" id="683832"/>
    <lineage>
        <taxon>Eukaryota</taxon>
        <taxon>Metazoa</taxon>
        <taxon>Chordata</taxon>
        <taxon>Craniata</taxon>
        <taxon>Vertebrata</taxon>
        <taxon>Euteleostomi</taxon>
        <taxon>Actinopterygii</taxon>
        <taxon>Neopterygii</taxon>
        <taxon>Teleostei</taxon>
        <taxon>Ostariophysi</taxon>
        <taxon>Cypriniformes</taxon>
        <taxon>Cyprinidae</taxon>
        <taxon>Labeoninae</taxon>
        <taxon>Labeonini</taxon>
        <taxon>Cirrhinus</taxon>
    </lineage>
</organism>
<evidence type="ECO:0000256" key="1">
    <source>
        <dbReference type="SAM" id="Phobius"/>
    </source>
</evidence>
<dbReference type="Proteomes" id="UP001529510">
    <property type="component" value="Unassembled WGS sequence"/>
</dbReference>
<evidence type="ECO:0000313" key="3">
    <source>
        <dbReference type="Proteomes" id="UP001529510"/>
    </source>
</evidence>